<protein>
    <submittedName>
        <fullName evidence="1">Uncharacterized protein</fullName>
    </submittedName>
</protein>
<reference evidence="1" key="1">
    <citation type="journal article" date="2021" name="PeerJ">
        <title>Extensive microbial diversity within the chicken gut microbiome revealed by metagenomics and culture.</title>
        <authorList>
            <person name="Gilroy R."/>
            <person name="Ravi A."/>
            <person name="Getino M."/>
            <person name="Pursley I."/>
            <person name="Horton D.L."/>
            <person name="Alikhan N.F."/>
            <person name="Baker D."/>
            <person name="Gharbi K."/>
            <person name="Hall N."/>
            <person name="Watson M."/>
            <person name="Adriaenssens E.M."/>
            <person name="Foster-Nyarko E."/>
            <person name="Jarju S."/>
            <person name="Secka A."/>
            <person name="Antonio M."/>
            <person name="Oren A."/>
            <person name="Chaudhuri R.R."/>
            <person name="La Ragione R."/>
            <person name="Hildebrand F."/>
            <person name="Pallen M.J."/>
        </authorList>
    </citation>
    <scope>NUCLEOTIDE SEQUENCE</scope>
    <source>
        <strain evidence="1">ChiGjej6B6-11269</strain>
    </source>
</reference>
<accession>A0A9D2UVL3</accession>
<evidence type="ECO:0000313" key="2">
    <source>
        <dbReference type="Proteomes" id="UP000786989"/>
    </source>
</evidence>
<name>A0A9D2UVL3_9ACTN</name>
<comment type="caution">
    <text evidence="1">The sequence shown here is derived from an EMBL/GenBank/DDBJ whole genome shotgun (WGS) entry which is preliminary data.</text>
</comment>
<dbReference type="AlphaFoldDB" id="A0A9D2UVL3"/>
<gene>
    <name evidence="1" type="ORF">K8U77_01880</name>
</gene>
<reference evidence="1" key="2">
    <citation type="submission" date="2021-09" db="EMBL/GenBank/DDBJ databases">
        <authorList>
            <person name="Gilroy R."/>
        </authorList>
    </citation>
    <scope>NUCLEOTIDE SEQUENCE</scope>
    <source>
        <strain evidence="1">ChiGjej6B6-11269</strain>
    </source>
</reference>
<dbReference type="Proteomes" id="UP000786989">
    <property type="component" value="Unassembled WGS sequence"/>
</dbReference>
<organism evidence="1 2">
    <name type="scientific">Slackia equolifaciens</name>
    <dbReference type="NCBI Taxonomy" id="498718"/>
    <lineage>
        <taxon>Bacteria</taxon>
        <taxon>Bacillati</taxon>
        <taxon>Actinomycetota</taxon>
        <taxon>Coriobacteriia</taxon>
        <taxon>Eggerthellales</taxon>
        <taxon>Eggerthellaceae</taxon>
        <taxon>Slackia</taxon>
    </lineage>
</organism>
<proteinExistence type="predicted"/>
<evidence type="ECO:0000313" key="1">
    <source>
        <dbReference type="EMBL" id="HJF64853.1"/>
    </source>
</evidence>
<dbReference type="EMBL" id="DYWI01000031">
    <property type="protein sequence ID" value="HJF64853.1"/>
    <property type="molecule type" value="Genomic_DNA"/>
</dbReference>
<feature type="non-terminal residue" evidence="1">
    <location>
        <position position="94"/>
    </location>
</feature>
<sequence>MEASKSENESVVCRSIITPLMKTPVQRGVEFTPTSIYRPDTIIRAQNYFASDYILELRQNPGPRVARQEGAVYSREFKERTLADLAESGMTVAA</sequence>